<evidence type="ECO:0000259" key="1">
    <source>
        <dbReference type="PROSITE" id="PS51352"/>
    </source>
</evidence>
<dbReference type="PROSITE" id="PS51352">
    <property type="entry name" value="THIOREDOXIN_2"/>
    <property type="match status" value="1"/>
</dbReference>
<evidence type="ECO:0000313" key="3">
    <source>
        <dbReference type="Proteomes" id="UP000176665"/>
    </source>
</evidence>
<dbReference type="Pfam" id="PF00578">
    <property type="entry name" value="AhpC-TSA"/>
    <property type="match status" value="1"/>
</dbReference>
<feature type="domain" description="Thioredoxin" evidence="1">
    <location>
        <begin position="9"/>
        <end position="165"/>
    </location>
</feature>
<dbReference type="InterPro" id="IPR013766">
    <property type="entry name" value="Thioredoxin_domain"/>
</dbReference>
<dbReference type="STRING" id="1798371.A2W14_05920"/>
<dbReference type="InterPro" id="IPR047262">
    <property type="entry name" value="PRX-like1"/>
</dbReference>
<name>A0A1F5YUT6_9BACT</name>
<gene>
    <name evidence="2" type="ORF">A2W14_05920</name>
</gene>
<organism evidence="2 3">
    <name type="scientific">Candidatus Gottesmanbacteria bacterium RBG_16_37_8</name>
    <dbReference type="NCBI Taxonomy" id="1798371"/>
    <lineage>
        <taxon>Bacteria</taxon>
        <taxon>Candidatus Gottesmaniibacteriota</taxon>
    </lineage>
</organism>
<dbReference type="PANTHER" id="PTHR43640:SF1">
    <property type="entry name" value="THIOREDOXIN-DEPENDENT PEROXIREDOXIN"/>
    <property type="match status" value="1"/>
</dbReference>
<dbReference type="GO" id="GO:0016491">
    <property type="term" value="F:oxidoreductase activity"/>
    <property type="evidence" value="ECO:0007669"/>
    <property type="project" value="InterPro"/>
</dbReference>
<protein>
    <submittedName>
        <fullName evidence="2">Alkyl hydroperoxide reductase</fullName>
    </submittedName>
</protein>
<dbReference type="AlphaFoldDB" id="A0A1F5YUT6"/>
<dbReference type="SUPFAM" id="SSF52833">
    <property type="entry name" value="Thioredoxin-like"/>
    <property type="match status" value="1"/>
</dbReference>
<dbReference type="Proteomes" id="UP000176665">
    <property type="component" value="Unassembled WGS sequence"/>
</dbReference>
<dbReference type="PANTHER" id="PTHR43640">
    <property type="entry name" value="OS07G0260300 PROTEIN"/>
    <property type="match status" value="1"/>
</dbReference>
<accession>A0A1F5YUT6</accession>
<dbReference type="EMBL" id="MFJA01000011">
    <property type="protein sequence ID" value="OGG03970.1"/>
    <property type="molecule type" value="Genomic_DNA"/>
</dbReference>
<dbReference type="GO" id="GO:0016209">
    <property type="term" value="F:antioxidant activity"/>
    <property type="evidence" value="ECO:0007669"/>
    <property type="project" value="InterPro"/>
</dbReference>
<dbReference type="Gene3D" id="3.40.30.10">
    <property type="entry name" value="Glutaredoxin"/>
    <property type="match status" value="1"/>
</dbReference>
<evidence type="ECO:0000313" key="2">
    <source>
        <dbReference type="EMBL" id="OGG03970.1"/>
    </source>
</evidence>
<dbReference type="InterPro" id="IPR000866">
    <property type="entry name" value="AhpC/TSA"/>
</dbReference>
<reference evidence="2 3" key="1">
    <citation type="journal article" date="2016" name="Nat. Commun.">
        <title>Thousands of microbial genomes shed light on interconnected biogeochemical processes in an aquifer system.</title>
        <authorList>
            <person name="Anantharaman K."/>
            <person name="Brown C.T."/>
            <person name="Hug L.A."/>
            <person name="Sharon I."/>
            <person name="Castelle C.J."/>
            <person name="Probst A.J."/>
            <person name="Thomas B.C."/>
            <person name="Singh A."/>
            <person name="Wilkins M.J."/>
            <person name="Karaoz U."/>
            <person name="Brodie E.L."/>
            <person name="Williams K.H."/>
            <person name="Hubbard S.S."/>
            <person name="Banfield J.F."/>
        </authorList>
    </citation>
    <scope>NUCLEOTIDE SEQUENCE [LARGE SCALE GENOMIC DNA]</scope>
</reference>
<dbReference type="InterPro" id="IPR036249">
    <property type="entry name" value="Thioredoxin-like_sf"/>
</dbReference>
<sequence>MVLTPSAMMPLGFSALDFSLLDVSTGKRISLADFQDKKALLIMFICRHCPYVRHVQEEIAIIGRDYRNSQLGIAAISSNDIEEYANDAPASLKEMAEELGFTFPYLYDETQEVAKKYKAACTPDFFLFDSERKLVYRGQFDDSRPGNNIPVTGKDLRGAIEAILNDSKVDPHQKPSVGCNIKWKQGNSPEYFAR</sequence>
<proteinExistence type="predicted"/>
<dbReference type="CDD" id="cd02969">
    <property type="entry name" value="PRX_like1"/>
    <property type="match status" value="1"/>
</dbReference>
<comment type="caution">
    <text evidence="2">The sequence shown here is derived from an EMBL/GenBank/DDBJ whole genome shotgun (WGS) entry which is preliminary data.</text>
</comment>